<gene>
    <name evidence="5" type="ORF">KD144_08860</name>
</gene>
<evidence type="ECO:0000259" key="4">
    <source>
        <dbReference type="PROSITE" id="PS50932"/>
    </source>
</evidence>
<proteinExistence type="predicted"/>
<dbReference type="PRINTS" id="PR00036">
    <property type="entry name" value="HTHLACI"/>
</dbReference>
<dbReference type="PROSITE" id="PS50932">
    <property type="entry name" value="HTH_LACI_2"/>
    <property type="match status" value="1"/>
</dbReference>
<name>A0A941GBR2_NIACI</name>
<evidence type="ECO:0000256" key="1">
    <source>
        <dbReference type="ARBA" id="ARBA00023015"/>
    </source>
</evidence>
<dbReference type="Gene3D" id="1.10.260.40">
    <property type="entry name" value="lambda repressor-like DNA-binding domains"/>
    <property type="match status" value="1"/>
</dbReference>
<keyword evidence="3" id="KW-0804">Transcription</keyword>
<dbReference type="CDD" id="cd01544">
    <property type="entry name" value="PBP1_GalR"/>
    <property type="match status" value="1"/>
</dbReference>
<dbReference type="GO" id="GO:0000976">
    <property type="term" value="F:transcription cis-regulatory region binding"/>
    <property type="evidence" value="ECO:0007669"/>
    <property type="project" value="TreeGrafter"/>
</dbReference>
<dbReference type="PANTHER" id="PTHR30146">
    <property type="entry name" value="LACI-RELATED TRANSCRIPTIONAL REPRESSOR"/>
    <property type="match status" value="1"/>
</dbReference>
<dbReference type="GO" id="GO:0003700">
    <property type="term" value="F:DNA-binding transcription factor activity"/>
    <property type="evidence" value="ECO:0007669"/>
    <property type="project" value="TreeGrafter"/>
</dbReference>
<accession>A0A941GBR2</accession>
<sequence>MATITDIAEKAGVSISTVSRVLNHDKNLSVTEETKRRIFETAEELNYTKYKQKKKKKTDQKTKQKNVAIIQWRIGEQELDDIYYMSIRIGAERKAQELGYSLMKFSDLDNSLSKVDGVLCIGKFDKITIDTILSKNDNVVFIGTNFPLNNFDTVNSDFSQAAELALHHLLELGHKKISFIGAEESNNLYGYRTYRTPVTNAYLDIMKQISYYDDKYFFVETNTYLSVETGAELTKKALAKWGKDLPTAILAGNDAMAIGIMNVLTANNIKIPEDISVIGINDLAFSQYTNPPLSTIRIFTEEMGEIGMETLNQRITSPRIDRRIILTTELIDRDSTAKPRE</sequence>
<keyword evidence="2 5" id="KW-0238">DNA-binding</keyword>
<evidence type="ECO:0000256" key="2">
    <source>
        <dbReference type="ARBA" id="ARBA00023125"/>
    </source>
</evidence>
<protein>
    <submittedName>
        <fullName evidence="5">LacI family DNA-binding transcriptional regulator</fullName>
    </submittedName>
</protein>
<organism evidence="5">
    <name type="scientific">Niallia circulans</name>
    <name type="common">Bacillus circulans</name>
    <dbReference type="NCBI Taxonomy" id="1397"/>
    <lineage>
        <taxon>Bacteria</taxon>
        <taxon>Bacillati</taxon>
        <taxon>Bacillota</taxon>
        <taxon>Bacilli</taxon>
        <taxon>Bacillales</taxon>
        <taxon>Bacillaceae</taxon>
        <taxon>Niallia</taxon>
    </lineage>
</organism>
<evidence type="ECO:0000313" key="5">
    <source>
        <dbReference type="EMBL" id="MBR8669652.1"/>
    </source>
</evidence>
<keyword evidence="1" id="KW-0805">Transcription regulation</keyword>
<dbReference type="InterPro" id="IPR010982">
    <property type="entry name" value="Lambda_DNA-bd_dom_sf"/>
</dbReference>
<dbReference type="SUPFAM" id="SSF53822">
    <property type="entry name" value="Periplasmic binding protein-like I"/>
    <property type="match status" value="1"/>
</dbReference>
<reference evidence="5" key="1">
    <citation type="submission" date="2021-04" db="EMBL/GenBank/DDBJ databases">
        <title>Genomic analysis of electroactive and textile dye degrading Bacillus circulans strain: DC10 isolated from constructed wetland-microbial fuel cells treating textile dye wastewaters.</title>
        <authorList>
            <person name="Patel D.U."/>
            <person name="Desai C.R."/>
        </authorList>
    </citation>
    <scope>NUCLEOTIDE SEQUENCE</scope>
    <source>
        <strain evidence="5">DC10</strain>
    </source>
</reference>
<dbReference type="InterPro" id="IPR046335">
    <property type="entry name" value="LacI/GalR-like_sensor"/>
</dbReference>
<dbReference type="Gene3D" id="3.40.50.2300">
    <property type="match status" value="2"/>
</dbReference>
<dbReference type="Pfam" id="PF00356">
    <property type="entry name" value="LacI"/>
    <property type="match status" value="1"/>
</dbReference>
<dbReference type="Pfam" id="PF13377">
    <property type="entry name" value="Peripla_BP_3"/>
    <property type="match status" value="1"/>
</dbReference>
<dbReference type="PANTHER" id="PTHR30146:SF149">
    <property type="entry name" value="HTH-TYPE TRANSCRIPTIONAL REGULATOR EBGR"/>
    <property type="match status" value="1"/>
</dbReference>
<dbReference type="SMART" id="SM00354">
    <property type="entry name" value="HTH_LACI"/>
    <property type="match status" value="1"/>
</dbReference>
<evidence type="ECO:0000256" key="3">
    <source>
        <dbReference type="ARBA" id="ARBA00023163"/>
    </source>
</evidence>
<dbReference type="PROSITE" id="PS00356">
    <property type="entry name" value="HTH_LACI_1"/>
    <property type="match status" value="1"/>
</dbReference>
<dbReference type="SUPFAM" id="SSF47413">
    <property type="entry name" value="lambda repressor-like DNA-binding domains"/>
    <property type="match status" value="1"/>
</dbReference>
<dbReference type="InterPro" id="IPR000843">
    <property type="entry name" value="HTH_LacI"/>
</dbReference>
<comment type="caution">
    <text evidence="5">The sequence shown here is derived from an EMBL/GenBank/DDBJ whole genome shotgun (WGS) entry which is preliminary data.</text>
</comment>
<dbReference type="RefSeq" id="WP_212118417.1">
    <property type="nucleotide sequence ID" value="NZ_JAGTPX020000008.1"/>
</dbReference>
<dbReference type="InterPro" id="IPR028082">
    <property type="entry name" value="Peripla_BP_I"/>
</dbReference>
<dbReference type="CDD" id="cd01392">
    <property type="entry name" value="HTH_LacI"/>
    <property type="match status" value="1"/>
</dbReference>
<feature type="domain" description="HTH lacI-type" evidence="4">
    <location>
        <begin position="2"/>
        <end position="58"/>
    </location>
</feature>
<dbReference type="AlphaFoldDB" id="A0A941GBR2"/>
<dbReference type="EMBL" id="JAGTPX010000007">
    <property type="protein sequence ID" value="MBR8669652.1"/>
    <property type="molecule type" value="Genomic_DNA"/>
</dbReference>